<keyword evidence="7" id="KW-0479">Metal-binding</keyword>
<evidence type="ECO:0000259" key="11">
    <source>
        <dbReference type="PROSITE" id="PS50002"/>
    </source>
</evidence>
<gene>
    <name evidence="12" type="ORF">MENT_LOCUS7387</name>
</gene>
<comment type="subcellular location">
    <subcellularLocation>
        <location evidence="1">Cell membrane</location>
    </subcellularLocation>
    <subcellularLocation>
        <location evidence="2">Cytoplasm</location>
    </subcellularLocation>
</comment>
<dbReference type="PANTHER" id="PTHR15135">
    <property type="entry name" value="STAC"/>
    <property type="match status" value="1"/>
</dbReference>
<feature type="domain" description="SH3" evidence="11">
    <location>
        <begin position="185"/>
        <end position="246"/>
    </location>
</feature>
<dbReference type="GO" id="GO:0008270">
    <property type="term" value="F:zinc ion binding"/>
    <property type="evidence" value="ECO:0007669"/>
    <property type="project" value="UniProtKB-KW"/>
</dbReference>
<dbReference type="GO" id="GO:0005737">
    <property type="term" value="C:cytoplasm"/>
    <property type="evidence" value="ECO:0007669"/>
    <property type="project" value="UniProtKB-SubCell"/>
</dbReference>
<dbReference type="GO" id="GO:1903078">
    <property type="term" value="P:positive regulation of protein localization to plasma membrane"/>
    <property type="evidence" value="ECO:0007669"/>
    <property type="project" value="TreeGrafter"/>
</dbReference>
<dbReference type="EMBL" id="CAJEWN010000030">
    <property type="protein sequence ID" value="CAD2142885.1"/>
    <property type="molecule type" value="Genomic_DNA"/>
</dbReference>
<keyword evidence="8" id="KW-0472">Membrane</keyword>
<keyword evidence="3 9" id="KW-0728">SH3 domain</keyword>
<comment type="caution">
    <text evidence="12">The sequence shown here is derived from an EMBL/GenBank/DDBJ whole genome shotgun (WGS) entry which is preliminary data.</text>
</comment>
<dbReference type="PRINTS" id="PR00452">
    <property type="entry name" value="SH3DOMAIN"/>
</dbReference>
<evidence type="ECO:0000256" key="3">
    <source>
        <dbReference type="ARBA" id="ARBA00022443"/>
    </source>
</evidence>
<evidence type="ECO:0000256" key="6">
    <source>
        <dbReference type="ARBA" id="ARBA00022737"/>
    </source>
</evidence>
<evidence type="ECO:0000256" key="8">
    <source>
        <dbReference type="ARBA" id="ARBA00023136"/>
    </source>
</evidence>
<dbReference type="SMART" id="SM00326">
    <property type="entry name" value="SH3"/>
    <property type="match status" value="1"/>
</dbReference>
<dbReference type="Gene3D" id="2.30.30.40">
    <property type="entry name" value="SH3 Domains"/>
    <property type="match status" value="1"/>
</dbReference>
<keyword evidence="7" id="KW-0863">Zinc-finger</keyword>
<feature type="region of interest" description="Disordered" evidence="10">
    <location>
        <begin position="85"/>
        <end position="116"/>
    </location>
</feature>
<evidence type="ECO:0000313" key="12">
    <source>
        <dbReference type="EMBL" id="CAD2142885.1"/>
    </source>
</evidence>
<evidence type="ECO:0000256" key="7">
    <source>
        <dbReference type="ARBA" id="ARBA00022771"/>
    </source>
</evidence>
<proteinExistence type="predicted"/>
<dbReference type="SUPFAM" id="SSF50044">
    <property type="entry name" value="SH3-domain"/>
    <property type="match status" value="1"/>
</dbReference>
<dbReference type="InterPro" id="IPR039688">
    <property type="entry name" value="STAC1/2/3"/>
</dbReference>
<dbReference type="Proteomes" id="UP000580250">
    <property type="component" value="Unassembled WGS sequence"/>
</dbReference>
<organism evidence="12 13">
    <name type="scientific">Meloidogyne enterolobii</name>
    <name type="common">Root-knot nematode worm</name>
    <name type="synonym">Meloidogyne mayaguensis</name>
    <dbReference type="NCBI Taxonomy" id="390850"/>
    <lineage>
        <taxon>Eukaryota</taxon>
        <taxon>Metazoa</taxon>
        <taxon>Ecdysozoa</taxon>
        <taxon>Nematoda</taxon>
        <taxon>Chromadorea</taxon>
        <taxon>Rhabditida</taxon>
        <taxon>Tylenchina</taxon>
        <taxon>Tylenchomorpha</taxon>
        <taxon>Tylenchoidea</taxon>
        <taxon>Meloidogynidae</taxon>
        <taxon>Meloidogyninae</taxon>
        <taxon>Meloidogyne</taxon>
    </lineage>
</organism>
<evidence type="ECO:0000256" key="9">
    <source>
        <dbReference type="PROSITE-ProRule" id="PRU00192"/>
    </source>
</evidence>
<protein>
    <recommendedName>
        <fullName evidence="11">SH3 domain-containing protein</fullName>
    </recommendedName>
</protein>
<feature type="compositionally biased region" description="Basic and acidic residues" evidence="10">
    <location>
        <begin position="95"/>
        <end position="111"/>
    </location>
</feature>
<sequence length="250" mass="27939">MSTLSWKSNEIDSIQKESTSVEEEIKRLEDETQALGVRTVNQEKLVLEKRPDFEKSCADFETLHLEHKTLLARYNKVRVEKYPETQIQPPFATPKHYEVPPDSARERKASKDSNASGFDDDFVSVFGNAATTSKTGEKQNMLDGHVQNLQHDNAGKSSIQQRQDSIPGAQQDASHILLSATTAGLKTIKYKALYEFVARSNDELSLQPGDIILVFEGYQSEPGWLAGQIRDKVGWFPAAFAEPGQHSITS</sequence>
<accession>A0A6V7U3C8</accession>
<dbReference type="Pfam" id="PF14604">
    <property type="entry name" value="SH3_9"/>
    <property type="match status" value="1"/>
</dbReference>
<dbReference type="GO" id="GO:0005886">
    <property type="term" value="C:plasma membrane"/>
    <property type="evidence" value="ECO:0007669"/>
    <property type="project" value="UniProtKB-SubCell"/>
</dbReference>
<keyword evidence="4" id="KW-1003">Cell membrane</keyword>
<name>A0A6V7U3C8_MELEN</name>
<keyword evidence="6" id="KW-0677">Repeat</keyword>
<dbReference type="AlphaFoldDB" id="A0A6V7U3C8"/>
<evidence type="ECO:0000256" key="4">
    <source>
        <dbReference type="ARBA" id="ARBA00022475"/>
    </source>
</evidence>
<dbReference type="PROSITE" id="PS50002">
    <property type="entry name" value="SH3"/>
    <property type="match status" value="1"/>
</dbReference>
<reference evidence="12 13" key="1">
    <citation type="submission" date="2020-08" db="EMBL/GenBank/DDBJ databases">
        <authorList>
            <person name="Koutsovoulos G."/>
            <person name="Danchin GJ E."/>
        </authorList>
    </citation>
    <scope>NUCLEOTIDE SEQUENCE [LARGE SCALE GENOMIC DNA]</scope>
</reference>
<evidence type="ECO:0000313" key="13">
    <source>
        <dbReference type="Proteomes" id="UP000580250"/>
    </source>
</evidence>
<feature type="region of interest" description="Disordered" evidence="10">
    <location>
        <begin position="1"/>
        <end position="21"/>
    </location>
</feature>
<dbReference type="PANTHER" id="PTHR15135:SF7">
    <property type="entry name" value="STAC-LIKE, ISOFORM J"/>
    <property type="match status" value="1"/>
</dbReference>
<keyword evidence="5" id="KW-0963">Cytoplasm</keyword>
<keyword evidence="7" id="KW-0862">Zinc</keyword>
<evidence type="ECO:0000256" key="1">
    <source>
        <dbReference type="ARBA" id="ARBA00004236"/>
    </source>
</evidence>
<dbReference type="InterPro" id="IPR001452">
    <property type="entry name" value="SH3_domain"/>
</dbReference>
<dbReference type="InterPro" id="IPR036028">
    <property type="entry name" value="SH3-like_dom_sf"/>
</dbReference>
<evidence type="ECO:0000256" key="2">
    <source>
        <dbReference type="ARBA" id="ARBA00004496"/>
    </source>
</evidence>
<dbReference type="GO" id="GO:0003009">
    <property type="term" value="P:skeletal muscle contraction"/>
    <property type="evidence" value="ECO:0007669"/>
    <property type="project" value="TreeGrafter"/>
</dbReference>
<evidence type="ECO:0000256" key="5">
    <source>
        <dbReference type="ARBA" id="ARBA00022490"/>
    </source>
</evidence>
<dbReference type="OrthoDB" id="2015333at2759"/>
<evidence type="ECO:0000256" key="10">
    <source>
        <dbReference type="SAM" id="MobiDB-lite"/>
    </source>
</evidence>